<protein>
    <submittedName>
        <fullName evidence="2">Uncharacterized protein</fullName>
    </submittedName>
</protein>
<organism evidence="2 3">
    <name type="scientific">Absidia repens</name>
    <dbReference type="NCBI Taxonomy" id="90262"/>
    <lineage>
        <taxon>Eukaryota</taxon>
        <taxon>Fungi</taxon>
        <taxon>Fungi incertae sedis</taxon>
        <taxon>Mucoromycota</taxon>
        <taxon>Mucoromycotina</taxon>
        <taxon>Mucoromycetes</taxon>
        <taxon>Mucorales</taxon>
        <taxon>Cunninghamellaceae</taxon>
        <taxon>Absidia</taxon>
    </lineage>
</organism>
<evidence type="ECO:0000256" key="1">
    <source>
        <dbReference type="SAM" id="MobiDB-lite"/>
    </source>
</evidence>
<reference evidence="2 3" key="1">
    <citation type="submission" date="2016-07" db="EMBL/GenBank/DDBJ databases">
        <title>Pervasive Adenine N6-methylation of Active Genes in Fungi.</title>
        <authorList>
            <consortium name="DOE Joint Genome Institute"/>
            <person name="Mondo S.J."/>
            <person name="Dannebaum R.O."/>
            <person name="Kuo R.C."/>
            <person name="Labutti K."/>
            <person name="Haridas S."/>
            <person name="Kuo A."/>
            <person name="Salamov A."/>
            <person name="Ahrendt S.R."/>
            <person name="Lipzen A."/>
            <person name="Sullivan W."/>
            <person name="Andreopoulos W.B."/>
            <person name="Clum A."/>
            <person name="Lindquist E."/>
            <person name="Daum C."/>
            <person name="Ramamoorthy G.K."/>
            <person name="Gryganskyi A."/>
            <person name="Culley D."/>
            <person name="Magnuson J.K."/>
            <person name="James T.Y."/>
            <person name="O'Malley M.A."/>
            <person name="Stajich J.E."/>
            <person name="Spatafora J.W."/>
            <person name="Visel A."/>
            <person name="Grigoriev I.V."/>
        </authorList>
    </citation>
    <scope>NUCLEOTIDE SEQUENCE [LARGE SCALE GENOMIC DNA]</scope>
    <source>
        <strain evidence="2 3">NRRL 1336</strain>
    </source>
</reference>
<sequence>MTTTTNTKNEQSTNIIRPSQSTTTALEQSSLNNMDFIQPSSLPSPPVSTVEPKLWLLRPPPFPPPVSSSSSSFSIPCVEQQVALTEPTTDTQNPILFHDLEQFVVNTTRNEEALLTGASTTSNTLPRSAAALQIPNAPSVHLGDDDFAFETDDFILLEDDDSGLTPPHILFPPL</sequence>
<feature type="region of interest" description="Disordered" evidence="1">
    <location>
        <begin position="1"/>
        <end position="22"/>
    </location>
</feature>
<name>A0A1X2I3P0_9FUNG</name>
<dbReference type="AlphaFoldDB" id="A0A1X2I3P0"/>
<keyword evidence="3" id="KW-1185">Reference proteome</keyword>
<evidence type="ECO:0000313" key="3">
    <source>
        <dbReference type="Proteomes" id="UP000193560"/>
    </source>
</evidence>
<gene>
    <name evidence="2" type="ORF">BCR42DRAFT_425139</name>
</gene>
<comment type="caution">
    <text evidence="2">The sequence shown here is derived from an EMBL/GenBank/DDBJ whole genome shotgun (WGS) entry which is preliminary data.</text>
</comment>
<dbReference type="EMBL" id="MCGE01000031">
    <property type="protein sequence ID" value="ORZ08438.1"/>
    <property type="molecule type" value="Genomic_DNA"/>
</dbReference>
<feature type="compositionally biased region" description="Low complexity" evidence="1">
    <location>
        <begin position="1"/>
        <end position="14"/>
    </location>
</feature>
<dbReference type="Proteomes" id="UP000193560">
    <property type="component" value="Unassembled WGS sequence"/>
</dbReference>
<evidence type="ECO:0000313" key="2">
    <source>
        <dbReference type="EMBL" id="ORZ08438.1"/>
    </source>
</evidence>
<proteinExistence type="predicted"/>
<accession>A0A1X2I3P0</accession>